<protein>
    <recommendedName>
        <fullName evidence="2">F-box domain-containing protein</fullName>
    </recommendedName>
</protein>
<reference evidence="3 4" key="2">
    <citation type="submission" date="2024-10" db="EMBL/GenBank/DDBJ databases">
        <authorList>
            <person name="Ryan C."/>
        </authorList>
    </citation>
    <scope>NUCLEOTIDE SEQUENCE [LARGE SCALE GENOMIC DNA]</scope>
</reference>
<feature type="compositionally biased region" description="Basic residues" evidence="1">
    <location>
        <begin position="1"/>
        <end position="19"/>
    </location>
</feature>
<evidence type="ECO:0000256" key="1">
    <source>
        <dbReference type="SAM" id="MobiDB-lite"/>
    </source>
</evidence>
<gene>
    <name evidence="3" type="ORF">URODEC1_LOCUS113043</name>
</gene>
<organism evidence="3 4">
    <name type="scientific">Urochloa decumbens</name>
    <dbReference type="NCBI Taxonomy" id="240449"/>
    <lineage>
        <taxon>Eukaryota</taxon>
        <taxon>Viridiplantae</taxon>
        <taxon>Streptophyta</taxon>
        <taxon>Embryophyta</taxon>
        <taxon>Tracheophyta</taxon>
        <taxon>Spermatophyta</taxon>
        <taxon>Magnoliopsida</taxon>
        <taxon>Liliopsida</taxon>
        <taxon>Poales</taxon>
        <taxon>Poaceae</taxon>
        <taxon>PACMAD clade</taxon>
        <taxon>Panicoideae</taxon>
        <taxon>Panicodae</taxon>
        <taxon>Paniceae</taxon>
        <taxon>Melinidinae</taxon>
        <taxon>Urochloa</taxon>
    </lineage>
</organism>
<dbReference type="SUPFAM" id="SSF81383">
    <property type="entry name" value="F-box domain"/>
    <property type="match status" value="1"/>
</dbReference>
<proteinExistence type="predicted"/>
<evidence type="ECO:0000313" key="3">
    <source>
        <dbReference type="EMBL" id="CAL5088847.1"/>
    </source>
</evidence>
<dbReference type="Pfam" id="PF12937">
    <property type="entry name" value="F-box-like"/>
    <property type="match status" value="1"/>
</dbReference>
<keyword evidence="4" id="KW-1185">Reference proteome</keyword>
<dbReference type="PROSITE" id="PS50181">
    <property type="entry name" value="FBOX"/>
    <property type="match status" value="1"/>
</dbReference>
<feature type="region of interest" description="Disordered" evidence="1">
    <location>
        <begin position="1"/>
        <end position="41"/>
    </location>
</feature>
<dbReference type="PANTHER" id="PTHR33207">
    <property type="entry name" value="F-BOX DOMAIN CONTAINING PROTEIN-RELATED"/>
    <property type="match status" value="1"/>
</dbReference>
<dbReference type="Gene3D" id="1.20.1280.50">
    <property type="match status" value="1"/>
</dbReference>
<dbReference type="InterPro" id="IPR036047">
    <property type="entry name" value="F-box-like_dom_sf"/>
</dbReference>
<dbReference type="CDD" id="cd09917">
    <property type="entry name" value="F-box_SF"/>
    <property type="match status" value="1"/>
</dbReference>
<name>A0ABC9G9E0_9POAL</name>
<evidence type="ECO:0000313" key="4">
    <source>
        <dbReference type="Proteomes" id="UP001497457"/>
    </source>
</evidence>
<dbReference type="Proteomes" id="UP001497457">
    <property type="component" value="Chromosome 8b"/>
</dbReference>
<dbReference type="InterPro" id="IPR001810">
    <property type="entry name" value="F-box_dom"/>
</dbReference>
<reference evidence="4" key="1">
    <citation type="submission" date="2024-06" db="EMBL/GenBank/DDBJ databases">
        <authorList>
            <person name="Ryan C."/>
        </authorList>
    </citation>
    <scope>NUCLEOTIDE SEQUENCE [LARGE SCALE GENOMIC DNA]</scope>
</reference>
<accession>A0ABC9G9E0</accession>
<sequence length="434" mass="47953">MESNSLRRRPRRQRRRGKPKAAAPKPTIASSASSEGATSSTVHDVPDDVLEMILLGLDSSVCLVRAASACRRWRRVVADAGFLDRFRLLRAIPGHYASRLSHNGSPVFVPSSTQQNAQSFSLDFVPKIDGSWEIADSRGTLLLLMKNNGVTRSHRFNPDLVVCEPLTRRYEAISCPPQGQCLGLFLVSGGAGRGTIGMANFKVMAVGLRKHPTAWDRAVPAVCEYSRRDGRWHSVHCLWNAHIHLPDRICSFFFAGRANGSLYWGIIGDAHYGYDHAGLVVDEATAAASRVALPVLESIHEWHEGRCFRVIGGEGGVLRVVRFIENQVKIYARFHGGSEWVLEKLLLIPTIATTNGAAGTRNKIVAAHETYVLVAPKDSACLFLVDLKTMAVERGQDWNMYCDGDVGDLYELPAYRYQLPWPPILKALPELSPC</sequence>
<evidence type="ECO:0000259" key="2">
    <source>
        <dbReference type="PROSITE" id="PS50181"/>
    </source>
</evidence>
<feature type="domain" description="F-box" evidence="2">
    <location>
        <begin position="39"/>
        <end position="89"/>
    </location>
</feature>
<feature type="compositionally biased region" description="Low complexity" evidence="1">
    <location>
        <begin position="20"/>
        <end position="41"/>
    </location>
</feature>
<dbReference type="AlphaFoldDB" id="A0ABC9G9E0"/>
<dbReference type="EMBL" id="OZ075118">
    <property type="protein sequence ID" value="CAL5088847.1"/>
    <property type="molecule type" value="Genomic_DNA"/>
</dbReference>